<accession>A0A1I2X1D0</accession>
<feature type="chain" id="PRO_5010242326" evidence="2">
    <location>
        <begin position="20"/>
        <end position="310"/>
    </location>
</feature>
<keyword evidence="1" id="KW-0472">Membrane</keyword>
<sequence>MTAGCAVAISTVLATPVAADGGKTTTSTTTKPTIVLVHGAFADASSWNGVVERLERRGYTVIAPANPLRGLYTDSTYIASVLDSIKGPIVLAGHSYGGAVISTAAAANPRVKSLVYVSALMPDVGESGMSLGAKFPSELGTATKSVPYRAGGVSGTDLYLKPDRIHPVFAADLPENTARVMAVTQRPAATTAFSETAKAAAWKHIPSWFLVAKQDKTINPDQERFEAKRAGSHTVEINSSHVAMISHPDAVTALLLQAATAADPARPALAATGTAHDARAETALTGIAAGTLIAGTGAVLLGRRLRRSRP</sequence>
<organism evidence="4 5">
    <name type="scientific">Streptomyces mirabilis</name>
    <dbReference type="NCBI Taxonomy" id="68239"/>
    <lineage>
        <taxon>Bacteria</taxon>
        <taxon>Bacillati</taxon>
        <taxon>Actinomycetota</taxon>
        <taxon>Actinomycetes</taxon>
        <taxon>Kitasatosporales</taxon>
        <taxon>Streptomycetaceae</taxon>
        <taxon>Streptomyces</taxon>
    </lineage>
</organism>
<dbReference type="Proteomes" id="UP000181942">
    <property type="component" value="Unassembled WGS sequence"/>
</dbReference>
<evidence type="ECO:0000259" key="3">
    <source>
        <dbReference type="Pfam" id="PF12697"/>
    </source>
</evidence>
<evidence type="ECO:0000313" key="5">
    <source>
        <dbReference type="Proteomes" id="UP000181942"/>
    </source>
</evidence>
<dbReference type="AlphaFoldDB" id="A0A1I2X1D0"/>
<evidence type="ECO:0000313" key="4">
    <source>
        <dbReference type="EMBL" id="SFH06486.1"/>
    </source>
</evidence>
<dbReference type="Pfam" id="PF12697">
    <property type="entry name" value="Abhydrolase_6"/>
    <property type="match status" value="1"/>
</dbReference>
<dbReference type="GO" id="GO:0003824">
    <property type="term" value="F:catalytic activity"/>
    <property type="evidence" value="ECO:0007669"/>
    <property type="project" value="UniProtKB-ARBA"/>
</dbReference>
<dbReference type="PANTHER" id="PTHR37017">
    <property type="entry name" value="AB HYDROLASE-1 DOMAIN-CONTAINING PROTEIN-RELATED"/>
    <property type="match status" value="1"/>
</dbReference>
<keyword evidence="2" id="KW-0732">Signal</keyword>
<dbReference type="InterPro" id="IPR052897">
    <property type="entry name" value="Sec-Metab_Biosynth_Hydrolase"/>
</dbReference>
<keyword evidence="1" id="KW-0812">Transmembrane</keyword>
<feature type="transmembrane region" description="Helical" evidence="1">
    <location>
        <begin position="283"/>
        <end position="302"/>
    </location>
</feature>
<evidence type="ECO:0000256" key="2">
    <source>
        <dbReference type="SAM" id="SignalP"/>
    </source>
</evidence>
<protein>
    <submittedName>
        <fullName evidence="4">Pimeloyl-ACP methyl ester carboxylesterase</fullName>
    </submittedName>
</protein>
<proteinExistence type="predicted"/>
<dbReference type="SUPFAM" id="SSF53474">
    <property type="entry name" value="alpha/beta-Hydrolases"/>
    <property type="match status" value="1"/>
</dbReference>
<gene>
    <name evidence="4" type="ORF">SAMN02787118_14130</name>
</gene>
<reference evidence="4 5" key="1">
    <citation type="submission" date="2016-10" db="EMBL/GenBank/DDBJ databases">
        <authorList>
            <person name="de Groot N.N."/>
        </authorList>
    </citation>
    <scope>NUCLEOTIDE SEQUENCE [LARGE SCALE GENOMIC DNA]</scope>
    <source>
        <strain evidence="4 5">OK461</strain>
    </source>
</reference>
<dbReference type="InterPro" id="IPR000073">
    <property type="entry name" value="AB_hydrolase_1"/>
</dbReference>
<dbReference type="EMBL" id="FONR01000041">
    <property type="protein sequence ID" value="SFH06486.1"/>
    <property type="molecule type" value="Genomic_DNA"/>
</dbReference>
<feature type="domain" description="AB hydrolase-1" evidence="3">
    <location>
        <begin position="34"/>
        <end position="253"/>
    </location>
</feature>
<dbReference type="Gene3D" id="3.40.50.1820">
    <property type="entry name" value="alpha/beta hydrolase"/>
    <property type="match status" value="1"/>
</dbReference>
<dbReference type="PANTHER" id="PTHR37017:SF11">
    <property type="entry name" value="ESTERASE_LIPASE_THIOESTERASE DOMAIN-CONTAINING PROTEIN"/>
    <property type="match status" value="1"/>
</dbReference>
<dbReference type="InterPro" id="IPR029058">
    <property type="entry name" value="AB_hydrolase_fold"/>
</dbReference>
<name>A0A1I2X1D0_9ACTN</name>
<keyword evidence="1" id="KW-1133">Transmembrane helix</keyword>
<evidence type="ECO:0000256" key="1">
    <source>
        <dbReference type="SAM" id="Phobius"/>
    </source>
</evidence>
<feature type="signal peptide" evidence="2">
    <location>
        <begin position="1"/>
        <end position="19"/>
    </location>
</feature>